<dbReference type="EMBL" id="LVLJ01001405">
    <property type="protein sequence ID" value="OAE29844.1"/>
    <property type="molecule type" value="Genomic_DNA"/>
</dbReference>
<reference evidence="3" key="1">
    <citation type="submission" date="2016-03" db="EMBL/GenBank/DDBJ databases">
        <title>Mechanisms controlling the formation of the plant cell surface in tip-growing cells are functionally conserved among land plants.</title>
        <authorList>
            <person name="Honkanen S."/>
            <person name="Jones V.A."/>
            <person name="Morieri G."/>
            <person name="Champion C."/>
            <person name="Hetherington A.J."/>
            <person name="Kelly S."/>
            <person name="Saint-Marcoux D."/>
            <person name="Proust H."/>
            <person name="Prescott H."/>
            <person name="Dolan L."/>
        </authorList>
    </citation>
    <scope>NUCLEOTIDE SEQUENCE [LARGE SCALE GENOMIC DNA]</scope>
    <source>
        <tissue evidence="3">Whole gametophyte</tissue>
    </source>
</reference>
<feature type="coiled-coil region" evidence="1">
    <location>
        <begin position="108"/>
        <end position="135"/>
    </location>
</feature>
<evidence type="ECO:0000256" key="2">
    <source>
        <dbReference type="SAM" id="MobiDB-lite"/>
    </source>
</evidence>
<evidence type="ECO:0000256" key="1">
    <source>
        <dbReference type="SAM" id="Coils"/>
    </source>
</evidence>
<keyword evidence="1" id="KW-0175">Coiled coil</keyword>
<evidence type="ECO:0000313" key="4">
    <source>
        <dbReference type="Proteomes" id="UP000077202"/>
    </source>
</evidence>
<sequence length="174" mass="18718">MEHITAGEGRDAETRVPSAEAPSAVPVREGVAGPHGAGSPTPLEVLAGYGVEAAAEEAARPSPRESPRISAATDILETEDDTPSEEEEVGDKSQVDGPGPEVATNPKLMVLDQKYRQLEERYNFLQDQCALSRKLQKTAIQLRDKMWPDASPRNEPGAEMLEQAEAEADAEPCI</sequence>
<feature type="region of interest" description="Disordered" evidence="2">
    <location>
        <begin position="146"/>
        <end position="174"/>
    </location>
</feature>
<protein>
    <submittedName>
        <fullName evidence="3">Uncharacterized protein</fullName>
    </submittedName>
</protein>
<comment type="caution">
    <text evidence="3">The sequence shown here is derived from an EMBL/GenBank/DDBJ whole genome shotgun (WGS) entry which is preliminary data.</text>
</comment>
<accession>A0A176W9Z4</accession>
<proteinExistence type="predicted"/>
<dbReference type="AlphaFoldDB" id="A0A176W9Z4"/>
<dbReference type="Proteomes" id="UP000077202">
    <property type="component" value="Unassembled WGS sequence"/>
</dbReference>
<organism evidence="3 4">
    <name type="scientific">Marchantia polymorpha subsp. ruderalis</name>
    <dbReference type="NCBI Taxonomy" id="1480154"/>
    <lineage>
        <taxon>Eukaryota</taxon>
        <taxon>Viridiplantae</taxon>
        <taxon>Streptophyta</taxon>
        <taxon>Embryophyta</taxon>
        <taxon>Marchantiophyta</taxon>
        <taxon>Marchantiopsida</taxon>
        <taxon>Marchantiidae</taxon>
        <taxon>Marchantiales</taxon>
        <taxon>Marchantiaceae</taxon>
        <taxon>Marchantia</taxon>
    </lineage>
</organism>
<name>A0A176W9Z4_MARPO</name>
<evidence type="ECO:0000313" key="3">
    <source>
        <dbReference type="EMBL" id="OAE29844.1"/>
    </source>
</evidence>
<keyword evidence="4" id="KW-1185">Reference proteome</keyword>
<feature type="compositionally biased region" description="Acidic residues" evidence="2">
    <location>
        <begin position="162"/>
        <end position="174"/>
    </location>
</feature>
<feature type="compositionally biased region" description="Basic and acidic residues" evidence="2">
    <location>
        <begin position="1"/>
        <end position="14"/>
    </location>
</feature>
<gene>
    <name evidence="3" type="ORF">AXG93_339s1020</name>
</gene>
<feature type="compositionally biased region" description="Acidic residues" evidence="2">
    <location>
        <begin position="76"/>
        <end position="89"/>
    </location>
</feature>
<feature type="compositionally biased region" description="Basic and acidic residues" evidence="2">
    <location>
        <begin position="57"/>
        <end position="67"/>
    </location>
</feature>
<feature type="region of interest" description="Disordered" evidence="2">
    <location>
        <begin position="1"/>
        <end position="106"/>
    </location>
</feature>